<feature type="region of interest" description="Disordered" evidence="1">
    <location>
        <begin position="1"/>
        <end position="43"/>
    </location>
</feature>
<evidence type="ECO:0000256" key="1">
    <source>
        <dbReference type="SAM" id="MobiDB-lite"/>
    </source>
</evidence>
<evidence type="ECO:0000313" key="3">
    <source>
        <dbReference type="Proteomes" id="UP000765509"/>
    </source>
</evidence>
<protein>
    <submittedName>
        <fullName evidence="2">Uncharacterized protein</fullName>
    </submittedName>
</protein>
<proteinExistence type="predicted"/>
<comment type="caution">
    <text evidence="2">The sequence shown here is derived from an EMBL/GenBank/DDBJ whole genome shotgun (WGS) entry which is preliminary data.</text>
</comment>
<accession>A0A9Q3BGK7</accession>
<dbReference type="AlphaFoldDB" id="A0A9Q3BGK7"/>
<dbReference type="EMBL" id="AVOT02000815">
    <property type="protein sequence ID" value="MBW0464571.1"/>
    <property type="molecule type" value="Genomic_DNA"/>
</dbReference>
<feature type="region of interest" description="Disordered" evidence="1">
    <location>
        <begin position="92"/>
        <end position="124"/>
    </location>
</feature>
<sequence>MDGSLAKFRRENYGSSSQNPPREGDSIISSVEENHRTIHPDSNERQYIFIQDLESLGIEDSGVQNASQEAQEEIMSGVLGVEFKIQQRARAKKRTFQGRNQQITRSVTKSNLPSQESIESVHLH</sequence>
<feature type="compositionally biased region" description="Polar residues" evidence="1">
    <location>
        <begin position="97"/>
        <end position="118"/>
    </location>
</feature>
<organism evidence="2 3">
    <name type="scientific">Austropuccinia psidii MF-1</name>
    <dbReference type="NCBI Taxonomy" id="1389203"/>
    <lineage>
        <taxon>Eukaryota</taxon>
        <taxon>Fungi</taxon>
        <taxon>Dikarya</taxon>
        <taxon>Basidiomycota</taxon>
        <taxon>Pucciniomycotina</taxon>
        <taxon>Pucciniomycetes</taxon>
        <taxon>Pucciniales</taxon>
        <taxon>Sphaerophragmiaceae</taxon>
        <taxon>Austropuccinia</taxon>
    </lineage>
</organism>
<feature type="compositionally biased region" description="Basic and acidic residues" evidence="1">
    <location>
        <begin position="32"/>
        <end position="43"/>
    </location>
</feature>
<evidence type="ECO:0000313" key="2">
    <source>
        <dbReference type="EMBL" id="MBW0464571.1"/>
    </source>
</evidence>
<keyword evidence="3" id="KW-1185">Reference proteome</keyword>
<dbReference type="Proteomes" id="UP000765509">
    <property type="component" value="Unassembled WGS sequence"/>
</dbReference>
<gene>
    <name evidence="2" type="ORF">O181_004286</name>
</gene>
<name>A0A9Q3BGK7_9BASI</name>
<reference evidence="2" key="1">
    <citation type="submission" date="2021-03" db="EMBL/GenBank/DDBJ databases">
        <title>Draft genome sequence of rust myrtle Austropuccinia psidii MF-1, a brazilian biotype.</title>
        <authorList>
            <person name="Quecine M.C."/>
            <person name="Pachon D.M.R."/>
            <person name="Bonatelli M.L."/>
            <person name="Correr F.H."/>
            <person name="Franceschini L.M."/>
            <person name="Leite T.F."/>
            <person name="Margarido G.R.A."/>
            <person name="Almeida C.A."/>
            <person name="Ferrarezi J.A."/>
            <person name="Labate C.A."/>
        </authorList>
    </citation>
    <scope>NUCLEOTIDE SEQUENCE</scope>
    <source>
        <strain evidence="2">MF-1</strain>
    </source>
</reference>